<evidence type="ECO:0000313" key="1">
    <source>
        <dbReference type="EMBL" id="RCW81236.1"/>
    </source>
</evidence>
<gene>
    <name evidence="1" type="ORF">C7476_11198</name>
</gene>
<dbReference type="AlphaFoldDB" id="A0A368YPM7"/>
<proteinExistence type="predicted"/>
<protein>
    <submittedName>
        <fullName evidence="1">Uncharacterized protein</fullName>
    </submittedName>
</protein>
<dbReference type="EMBL" id="QPJM01000011">
    <property type="protein sequence ID" value="RCW81236.1"/>
    <property type="molecule type" value="Genomic_DNA"/>
</dbReference>
<dbReference type="Proteomes" id="UP000253324">
    <property type="component" value="Unassembled WGS sequence"/>
</dbReference>
<name>A0A368YPM7_9HYPH</name>
<accession>A0A368YPM7</accession>
<sequence>MDIGIILEAHPTEPSERFVGYGTLTDRMLELRLPYAFHCASVSLWLRKLKASLSFSTMASACPSTDEPAGAV</sequence>
<comment type="caution">
    <text evidence="1">The sequence shown here is derived from an EMBL/GenBank/DDBJ whole genome shotgun (WGS) entry which is preliminary data.</text>
</comment>
<reference evidence="1 2" key="1">
    <citation type="submission" date="2018-07" db="EMBL/GenBank/DDBJ databases">
        <title>Genomic Encyclopedia of Type Strains, Phase III (KMG-III): the genomes of soil and plant-associated and newly described type strains.</title>
        <authorList>
            <person name="Whitman W."/>
        </authorList>
    </citation>
    <scope>NUCLEOTIDE SEQUENCE [LARGE SCALE GENOMIC DNA]</scope>
    <source>
        <strain evidence="1 2">31-25a</strain>
    </source>
</reference>
<evidence type="ECO:0000313" key="2">
    <source>
        <dbReference type="Proteomes" id="UP000253324"/>
    </source>
</evidence>
<organism evidence="1 2">
    <name type="scientific">Phyllobacterium bourgognense</name>
    <dbReference type="NCBI Taxonomy" id="314236"/>
    <lineage>
        <taxon>Bacteria</taxon>
        <taxon>Pseudomonadati</taxon>
        <taxon>Pseudomonadota</taxon>
        <taxon>Alphaproteobacteria</taxon>
        <taxon>Hyphomicrobiales</taxon>
        <taxon>Phyllobacteriaceae</taxon>
        <taxon>Phyllobacterium</taxon>
    </lineage>
</organism>
<keyword evidence="2" id="KW-1185">Reference proteome</keyword>